<dbReference type="EMBL" id="AGWY01000018">
    <property type="protein sequence ID" value="EKS31952.1"/>
    <property type="molecule type" value="Genomic_DNA"/>
</dbReference>
<keyword evidence="2" id="KW-0560">Oxidoreductase</keyword>
<dbReference type="InterPro" id="IPR020904">
    <property type="entry name" value="Sc_DH/Rdtase_CS"/>
</dbReference>
<evidence type="ECO:0000313" key="4">
    <source>
        <dbReference type="Proteomes" id="UP000001095"/>
    </source>
</evidence>
<evidence type="ECO:0000256" key="2">
    <source>
        <dbReference type="ARBA" id="ARBA00023002"/>
    </source>
</evidence>
<dbReference type="InterPro" id="IPR036291">
    <property type="entry name" value="NAD(P)-bd_dom_sf"/>
</dbReference>
<dbReference type="GO" id="GO:0016491">
    <property type="term" value="F:oxidoreductase activity"/>
    <property type="evidence" value="ECO:0007669"/>
    <property type="project" value="UniProtKB-KW"/>
</dbReference>
<dbReference type="NCBIfam" id="NF009466">
    <property type="entry name" value="PRK12826.1-2"/>
    <property type="match status" value="1"/>
</dbReference>
<dbReference type="PATRIC" id="fig|883079.3.peg.4259"/>
<organism evidence="3 4">
    <name type="scientific">Afipia clevelandensis ATCC 49720</name>
    <dbReference type="NCBI Taxonomy" id="883079"/>
    <lineage>
        <taxon>Bacteria</taxon>
        <taxon>Pseudomonadati</taxon>
        <taxon>Pseudomonadota</taxon>
        <taxon>Alphaproteobacteria</taxon>
        <taxon>Hyphomicrobiales</taxon>
        <taxon>Nitrobacteraceae</taxon>
        <taxon>Afipia</taxon>
    </lineage>
</organism>
<accession>K8NNM5</accession>
<evidence type="ECO:0008006" key="5">
    <source>
        <dbReference type="Google" id="ProtNLM"/>
    </source>
</evidence>
<dbReference type="SUPFAM" id="SSF51735">
    <property type="entry name" value="NAD(P)-binding Rossmann-fold domains"/>
    <property type="match status" value="1"/>
</dbReference>
<dbReference type="PANTHER" id="PTHR24321">
    <property type="entry name" value="DEHYDROGENASES, SHORT CHAIN"/>
    <property type="match status" value="1"/>
</dbReference>
<dbReference type="PRINTS" id="PR00080">
    <property type="entry name" value="SDRFAMILY"/>
</dbReference>
<dbReference type="Pfam" id="PF13561">
    <property type="entry name" value="adh_short_C2"/>
    <property type="match status" value="1"/>
</dbReference>
<proteinExistence type="inferred from homology"/>
<dbReference type="Gene3D" id="3.40.50.720">
    <property type="entry name" value="NAD(P)-binding Rossmann-like Domain"/>
    <property type="match status" value="1"/>
</dbReference>
<comment type="caution">
    <text evidence="3">The sequence shown here is derived from an EMBL/GenBank/DDBJ whole genome shotgun (WGS) entry which is preliminary data.</text>
</comment>
<dbReference type="FunFam" id="3.40.50.720:FF:000084">
    <property type="entry name" value="Short-chain dehydrogenase reductase"/>
    <property type="match status" value="1"/>
</dbReference>
<dbReference type="HOGENOM" id="CLU_010194_1_0_5"/>
<gene>
    <name evidence="3" type="ORF">HMPREF9696_04173</name>
</gene>
<keyword evidence="4" id="KW-1185">Reference proteome</keyword>
<dbReference type="InterPro" id="IPR002347">
    <property type="entry name" value="SDR_fam"/>
</dbReference>
<reference evidence="3 4" key="1">
    <citation type="submission" date="2012-04" db="EMBL/GenBank/DDBJ databases">
        <title>The Genome Sequence of Afipia clevelandensis ATCC 49720.</title>
        <authorList>
            <consortium name="The Broad Institute Genome Sequencing Platform"/>
            <person name="Earl A."/>
            <person name="Ward D."/>
            <person name="Feldgarden M."/>
            <person name="Gevers D."/>
            <person name="Huys G."/>
            <person name="Walker B."/>
            <person name="Young S.K."/>
            <person name="Zeng Q."/>
            <person name="Gargeya S."/>
            <person name="Fitzgerald M."/>
            <person name="Haas B."/>
            <person name="Abouelleil A."/>
            <person name="Alvarado L."/>
            <person name="Arachchi H.M."/>
            <person name="Berlin A."/>
            <person name="Chapman S.B."/>
            <person name="Goldberg J."/>
            <person name="Griggs A."/>
            <person name="Gujja S."/>
            <person name="Hansen M."/>
            <person name="Howarth C."/>
            <person name="Imamovic A."/>
            <person name="Larimer J."/>
            <person name="McCowen C."/>
            <person name="Montmayeur A."/>
            <person name="Murphy C."/>
            <person name="Neiman D."/>
            <person name="Pearson M."/>
            <person name="Priest M."/>
            <person name="Roberts A."/>
            <person name="Saif S."/>
            <person name="Shea T."/>
            <person name="Sisk P."/>
            <person name="Sykes S."/>
            <person name="Wortman J."/>
            <person name="Nusbaum C."/>
            <person name="Birren B."/>
        </authorList>
    </citation>
    <scope>NUCLEOTIDE SEQUENCE [LARGE SCALE GENOMIC DNA]</scope>
    <source>
        <strain evidence="3 4">ATCC 49720</strain>
    </source>
</reference>
<sequence length="258" mass="27266">MSALLKDRRALVTAGASGIGRVIAERLIEADARCMVCDVDTAALDAFTSTFGKGLAVRADVSDEAQVDVMFDQVEQQLGGLDILVNNAGISGPTLPAEELSLEDWQRTIAVNLDGHFLCARRAIPLLRDAGGGSIVNMSSIGGRLGYPKRAAYAAAKWGIIGFTKTLSIELGPLGIRVNAIQPGMVEGPRVERVMREKAASAGISYETLQERAFQRISLRRGVTAEDVAALVVFLVSDAGRNISGQAIPVDGDQTSLG</sequence>
<dbReference type="PANTHER" id="PTHR24321:SF8">
    <property type="entry name" value="ESTRADIOL 17-BETA-DEHYDROGENASE 8-RELATED"/>
    <property type="match status" value="1"/>
</dbReference>
<evidence type="ECO:0000256" key="1">
    <source>
        <dbReference type="ARBA" id="ARBA00006484"/>
    </source>
</evidence>
<dbReference type="PRINTS" id="PR00081">
    <property type="entry name" value="GDHRDH"/>
</dbReference>
<dbReference type="Proteomes" id="UP000001095">
    <property type="component" value="Unassembled WGS sequence"/>
</dbReference>
<dbReference type="RefSeq" id="WP_002715039.1">
    <property type="nucleotide sequence ID" value="NZ_KB375281.1"/>
</dbReference>
<comment type="similarity">
    <text evidence="1">Belongs to the short-chain dehydrogenases/reductases (SDR) family.</text>
</comment>
<evidence type="ECO:0000313" key="3">
    <source>
        <dbReference type="EMBL" id="EKS31952.1"/>
    </source>
</evidence>
<name>K8NNM5_9BRAD</name>
<protein>
    <recommendedName>
        <fullName evidence="5">3-oxoacyl-[acyl-carrier-protein] reductase</fullName>
    </recommendedName>
</protein>
<dbReference type="AlphaFoldDB" id="K8NNM5"/>
<dbReference type="CDD" id="cd05233">
    <property type="entry name" value="SDR_c"/>
    <property type="match status" value="1"/>
</dbReference>
<dbReference type="OrthoDB" id="9804774at2"/>
<dbReference type="PROSITE" id="PS00061">
    <property type="entry name" value="ADH_SHORT"/>
    <property type="match status" value="1"/>
</dbReference>